<protein>
    <submittedName>
        <fullName evidence="1">Uncharacterized protein</fullName>
    </submittedName>
</protein>
<reference evidence="1" key="2">
    <citation type="submission" date="2020-05" db="UniProtKB">
        <authorList>
            <consortium name="EnsemblMetazoa"/>
        </authorList>
    </citation>
    <scope>IDENTIFICATION</scope>
    <source>
        <strain evidence="1">IAEA</strain>
    </source>
</reference>
<dbReference type="VEuPathDB" id="VectorBase:GPPI022324"/>
<organism evidence="1 2">
    <name type="scientific">Glossina palpalis gambiensis</name>
    <dbReference type="NCBI Taxonomy" id="67801"/>
    <lineage>
        <taxon>Eukaryota</taxon>
        <taxon>Metazoa</taxon>
        <taxon>Ecdysozoa</taxon>
        <taxon>Arthropoda</taxon>
        <taxon>Hexapoda</taxon>
        <taxon>Insecta</taxon>
        <taxon>Pterygota</taxon>
        <taxon>Neoptera</taxon>
        <taxon>Endopterygota</taxon>
        <taxon>Diptera</taxon>
        <taxon>Brachycera</taxon>
        <taxon>Muscomorpha</taxon>
        <taxon>Hippoboscoidea</taxon>
        <taxon>Glossinidae</taxon>
        <taxon>Glossina</taxon>
    </lineage>
</organism>
<reference evidence="2" key="1">
    <citation type="submission" date="2015-01" db="EMBL/GenBank/DDBJ databases">
        <authorList>
            <person name="Aksoy S."/>
            <person name="Warren W."/>
            <person name="Wilson R.K."/>
        </authorList>
    </citation>
    <scope>NUCLEOTIDE SEQUENCE [LARGE SCALE GENOMIC DNA]</scope>
    <source>
        <strain evidence="2">IAEA</strain>
    </source>
</reference>
<keyword evidence="2" id="KW-1185">Reference proteome</keyword>
<proteinExistence type="predicted"/>
<dbReference type="AlphaFoldDB" id="A0A1B0B8K4"/>
<evidence type="ECO:0000313" key="1">
    <source>
        <dbReference type="EnsemblMetazoa" id="GPPI022324-PA"/>
    </source>
</evidence>
<accession>A0A1B0B8K4</accession>
<sequence>MDTGILTLVYVYSKNIDNDLRFSIASSSSILYDCLRHTATFIKSTYLRLKRIETIDLLSTLQTAVVATDVAILEGVLAVGCASGVAARVLLLDVRLELLPLTLARPLLELIMLAAAPKFFRLPITPMPLCGKVAELIVLELLLDTDSTVDLLSLGGLLFKLHNLSSNFTGPASGTPSVAPFICTSGMGACVKLIAKPSEPSV</sequence>
<dbReference type="EMBL" id="JXJN01009949">
    <property type="status" value="NOT_ANNOTATED_CDS"/>
    <property type="molecule type" value="Genomic_DNA"/>
</dbReference>
<evidence type="ECO:0000313" key="2">
    <source>
        <dbReference type="Proteomes" id="UP000092460"/>
    </source>
</evidence>
<dbReference type="Proteomes" id="UP000092460">
    <property type="component" value="Unassembled WGS sequence"/>
</dbReference>
<dbReference type="EnsemblMetazoa" id="GPPI022324-RA">
    <property type="protein sequence ID" value="GPPI022324-PA"/>
    <property type="gene ID" value="GPPI022324"/>
</dbReference>
<name>A0A1B0B8K4_9MUSC</name>